<sequence>MLFPNVPTKTLGGQVFWNTLDRRNSWKLQQNMFTQHFRILDPDNVRQAWGQDEGEMWRTFRMFAGSKIE</sequence>
<dbReference type="EMBL" id="FORT01000020">
    <property type="protein sequence ID" value="SFK78679.1"/>
    <property type="molecule type" value="Genomic_DNA"/>
</dbReference>
<keyword evidence="2" id="KW-1185">Reference proteome</keyword>
<organism evidence="1 2">
    <name type="scientific">Brevibacillus centrosporus</name>
    <dbReference type="NCBI Taxonomy" id="54910"/>
    <lineage>
        <taxon>Bacteria</taxon>
        <taxon>Bacillati</taxon>
        <taxon>Bacillota</taxon>
        <taxon>Bacilli</taxon>
        <taxon>Bacillales</taxon>
        <taxon>Paenibacillaceae</taxon>
        <taxon>Brevibacillus</taxon>
    </lineage>
</organism>
<proteinExistence type="predicted"/>
<dbReference type="Proteomes" id="UP000198915">
    <property type="component" value="Unassembled WGS sequence"/>
</dbReference>
<dbReference type="RefSeq" id="WP_092275393.1">
    <property type="nucleotide sequence ID" value="NZ_FORT01000020.1"/>
</dbReference>
<evidence type="ECO:0000313" key="2">
    <source>
        <dbReference type="Proteomes" id="UP000198915"/>
    </source>
</evidence>
<name>A0A1I4CEG8_9BACL</name>
<reference evidence="2" key="1">
    <citation type="submission" date="2016-10" db="EMBL/GenBank/DDBJ databases">
        <authorList>
            <person name="Varghese N."/>
            <person name="Submissions S."/>
        </authorList>
    </citation>
    <scope>NUCLEOTIDE SEQUENCE [LARGE SCALE GENOMIC DNA]</scope>
    <source>
        <strain evidence="2">OK042</strain>
    </source>
</reference>
<dbReference type="STRING" id="1884381.SAMN05518846_1203"/>
<gene>
    <name evidence="1" type="ORF">SAMN05518846_1203</name>
</gene>
<accession>A0A1I4CEG8</accession>
<evidence type="ECO:0000313" key="1">
    <source>
        <dbReference type="EMBL" id="SFK78679.1"/>
    </source>
</evidence>
<protein>
    <submittedName>
        <fullName evidence="1">Uncharacterized protein</fullName>
    </submittedName>
</protein>
<dbReference type="AlphaFoldDB" id="A0A1I4CEG8"/>